<dbReference type="Proteomes" id="UP000326759">
    <property type="component" value="Unassembled WGS sequence"/>
</dbReference>
<gene>
    <name evidence="1" type="ORF">Anas_10308</name>
</gene>
<proteinExistence type="predicted"/>
<protein>
    <submittedName>
        <fullName evidence="1">Uncharacterized protein</fullName>
    </submittedName>
</protein>
<organism evidence="1 2">
    <name type="scientific">Armadillidium nasatum</name>
    <dbReference type="NCBI Taxonomy" id="96803"/>
    <lineage>
        <taxon>Eukaryota</taxon>
        <taxon>Metazoa</taxon>
        <taxon>Ecdysozoa</taxon>
        <taxon>Arthropoda</taxon>
        <taxon>Crustacea</taxon>
        <taxon>Multicrustacea</taxon>
        <taxon>Malacostraca</taxon>
        <taxon>Eumalacostraca</taxon>
        <taxon>Peracarida</taxon>
        <taxon>Isopoda</taxon>
        <taxon>Oniscidea</taxon>
        <taxon>Crinocheta</taxon>
        <taxon>Armadillidiidae</taxon>
        <taxon>Armadillidium</taxon>
    </lineage>
</organism>
<sequence>MKYVAKCNNIVDINYFREVSGPVTSSNFVWRRLATPRETMFGLRTDGTIRSICSKLEILSSVKLDLKVLEECAEYFNRDMRCFNELLIEKEGSRDIWLVKTKKNCYMIEELENENEIDSLTIEDEINCRLRSEDLPSWKLYCNYVGYNSSGSDDSEKY</sequence>
<dbReference type="AlphaFoldDB" id="A0A5N5TMS3"/>
<evidence type="ECO:0000313" key="2">
    <source>
        <dbReference type="Proteomes" id="UP000326759"/>
    </source>
</evidence>
<evidence type="ECO:0000313" key="1">
    <source>
        <dbReference type="EMBL" id="KAB7507446.1"/>
    </source>
</evidence>
<reference evidence="1 2" key="1">
    <citation type="journal article" date="2019" name="PLoS Biol.">
        <title>Sex chromosomes control vertical transmission of feminizing Wolbachia symbionts in an isopod.</title>
        <authorList>
            <person name="Becking T."/>
            <person name="Chebbi M.A."/>
            <person name="Giraud I."/>
            <person name="Moumen B."/>
            <person name="Laverre T."/>
            <person name="Caubet Y."/>
            <person name="Peccoud J."/>
            <person name="Gilbert C."/>
            <person name="Cordaux R."/>
        </authorList>
    </citation>
    <scope>NUCLEOTIDE SEQUENCE [LARGE SCALE GENOMIC DNA]</scope>
    <source>
        <strain evidence="1">ANa2</strain>
        <tissue evidence="1">Whole body excluding digestive tract and cuticle</tissue>
    </source>
</reference>
<dbReference type="EMBL" id="SEYY01000338">
    <property type="protein sequence ID" value="KAB7507446.1"/>
    <property type="molecule type" value="Genomic_DNA"/>
</dbReference>
<comment type="caution">
    <text evidence="1">The sequence shown here is derived from an EMBL/GenBank/DDBJ whole genome shotgun (WGS) entry which is preliminary data.</text>
</comment>
<name>A0A5N5TMS3_9CRUS</name>
<accession>A0A5N5TMS3</accession>
<dbReference type="OrthoDB" id="10417272at2759"/>
<feature type="non-terminal residue" evidence="1">
    <location>
        <position position="158"/>
    </location>
</feature>
<keyword evidence="2" id="KW-1185">Reference proteome</keyword>